<reference evidence="2" key="1">
    <citation type="submission" date="2013-08" db="EMBL/GenBank/DDBJ databases">
        <authorList>
            <person name="Mendez C."/>
            <person name="Richter M."/>
            <person name="Ferrer M."/>
            <person name="Sanchez J."/>
        </authorList>
    </citation>
    <scope>NUCLEOTIDE SEQUENCE</scope>
</reference>
<comment type="caution">
    <text evidence="2">The sequence shown here is derived from an EMBL/GenBank/DDBJ whole genome shotgun (WGS) entry which is preliminary data.</text>
</comment>
<feature type="domain" description="HTH bat-type" evidence="1">
    <location>
        <begin position="1"/>
        <end position="47"/>
    </location>
</feature>
<dbReference type="AlphaFoldDB" id="T0ZGR7"/>
<dbReference type="Pfam" id="PF04967">
    <property type="entry name" value="HTH_10"/>
    <property type="match status" value="1"/>
</dbReference>
<protein>
    <submittedName>
        <fullName evidence="2">Bacterio-opsin activator, HTH domain protein</fullName>
    </submittedName>
</protein>
<proteinExistence type="predicted"/>
<evidence type="ECO:0000313" key="2">
    <source>
        <dbReference type="EMBL" id="EQD47416.1"/>
    </source>
</evidence>
<dbReference type="EMBL" id="AUZY01008080">
    <property type="protein sequence ID" value="EQD47416.1"/>
    <property type="molecule type" value="Genomic_DNA"/>
</dbReference>
<dbReference type="PANTHER" id="PTHR34236:SF1">
    <property type="entry name" value="DIMETHYL SULFOXIDE REDUCTASE TRANSCRIPTIONAL ACTIVATOR"/>
    <property type="match status" value="1"/>
</dbReference>
<gene>
    <name evidence="2" type="ORF">B1B_12350</name>
</gene>
<feature type="non-terminal residue" evidence="2">
    <location>
        <position position="1"/>
    </location>
</feature>
<name>T0ZGR7_9ZZZZ</name>
<organism evidence="2">
    <name type="scientific">mine drainage metagenome</name>
    <dbReference type="NCBI Taxonomy" id="410659"/>
    <lineage>
        <taxon>unclassified sequences</taxon>
        <taxon>metagenomes</taxon>
        <taxon>ecological metagenomes</taxon>
    </lineage>
</organism>
<accession>T0ZGR7</accession>
<sequence length="71" mass="7288">LTGRQEEALRCADRLGYFAVPRRASLGAVAGALGISRSATAELLRRGVSVMIRSLDGPRLSSAPALPGAPG</sequence>
<dbReference type="InterPro" id="IPR007050">
    <property type="entry name" value="HTH_bacterioopsin"/>
</dbReference>
<evidence type="ECO:0000259" key="1">
    <source>
        <dbReference type="Pfam" id="PF04967"/>
    </source>
</evidence>
<dbReference type="PANTHER" id="PTHR34236">
    <property type="entry name" value="DIMETHYL SULFOXIDE REDUCTASE TRANSCRIPTIONAL ACTIVATOR"/>
    <property type="match status" value="1"/>
</dbReference>
<reference evidence="2" key="2">
    <citation type="journal article" date="2014" name="ISME J.">
        <title>Microbial stratification in low pH oxic and suboxic macroscopic growths along an acid mine drainage.</title>
        <authorList>
            <person name="Mendez-Garcia C."/>
            <person name="Mesa V."/>
            <person name="Sprenger R.R."/>
            <person name="Richter M."/>
            <person name="Diez M.S."/>
            <person name="Solano J."/>
            <person name="Bargiela R."/>
            <person name="Golyshina O.V."/>
            <person name="Manteca A."/>
            <person name="Ramos J.L."/>
            <person name="Gallego J.R."/>
            <person name="Llorente I."/>
            <person name="Martins Dos Santos V.A."/>
            <person name="Jensen O.N."/>
            <person name="Pelaez A.I."/>
            <person name="Sanchez J."/>
            <person name="Ferrer M."/>
        </authorList>
    </citation>
    <scope>NUCLEOTIDE SEQUENCE</scope>
</reference>